<feature type="domain" description="BTB" evidence="1">
    <location>
        <begin position="23"/>
        <end position="81"/>
    </location>
</feature>
<reference evidence="2" key="1">
    <citation type="submission" date="2016-03" db="EMBL/GenBank/DDBJ databases">
        <title>Updated assembly of Pseudogymnoascus destructans, the fungus causing white-nose syndrome of bats.</title>
        <authorList>
            <person name="Palmer J.M."/>
            <person name="Drees K.P."/>
            <person name="Foster J.T."/>
            <person name="Lindner D.L."/>
        </authorList>
    </citation>
    <scope>NUCLEOTIDE SEQUENCE [LARGE SCALE GENOMIC DNA]</scope>
    <source>
        <strain evidence="2">20631-21</strain>
    </source>
</reference>
<organism evidence="2">
    <name type="scientific">Pseudogymnoascus destructans</name>
    <dbReference type="NCBI Taxonomy" id="655981"/>
    <lineage>
        <taxon>Eukaryota</taxon>
        <taxon>Fungi</taxon>
        <taxon>Dikarya</taxon>
        <taxon>Ascomycota</taxon>
        <taxon>Pezizomycotina</taxon>
        <taxon>Leotiomycetes</taxon>
        <taxon>Thelebolales</taxon>
        <taxon>Thelebolaceae</taxon>
        <taxon>Pseudogymnoascus</taxon>
    </lineage>
</organism>
<dbReference type="OrthoDB" id="194443at2759"/>
<evidence type="ECO:0000313" key="2">
    <source>
        <dbReference type="EMBL" id="OAF63488.1"/>
    </source>
</evidence>
<dbReference type="AlphaFoldDB" id="A0A177AN69"/>
<dbReference type="PANTHER" id="PTHR47843:SF2">
    <property type="entry name" value="BTB DOMAIN-CONTAINING PROTEIN"/>
    <property type="match status" value="1"/>
</dbReference>
<dbReference type="eggNOG" id="ENOG502T17B">
    <property type="taxonomic scope" value="Eukaryota"/>
</dbReference>
<dbReference type="InterPro" id="IPR011333">
    <property type="entry name" value="SKP1/BTB/POZ_sf"/>
</dbReference>
<evidence type="ECO:0000259" key="1">
    <source>
        <dbReference type="PROSITE" id="PS50097"/>
    </source>
</evidence>
<dbReference type="SUPFAM" id="SSF54695">
    <property type="entry name" value="POZ domain"/>
    <property type="match status" value="1"/>
</dbReference>
<name>A0A177AN69_9PEZI</name>
<dbReference type="PROSITE" id="PS50097">
    <property type="entry name" value="BTB"/>
    <property type="match status" value="1"/>
</dbReference>
<dbReference type="InterPro" id="IPR000210">
    <property type="entry name" value="BTB/POZ_dom"/>
</dbReference>
<dbReference type="Pfam" id="PF00651">
    <property type="entry name" value="BTB"/>
    <property type="match status" value="1"/>
</dbReference>
<dbReference type="EMBL" id="KV441386">
    <property type="protein sequence ID" value="OAF63488.1"/>
    <property type="molecule type" value="Genomic_DNA"/>
</dbReference>
<dbReference type="GeneID" id="36283521"/>
<dbReference type="VEuPathDB" id="FungiDB:GMDG_03214"/>
<sequence length="183" mass="21094">MSPPTRTKESQATARNCVCHFQQRFGMHKELLCATSPFFKAALEGKFEESIRGEVILEDVSVETLGLSNEWMYTNKIREDPCQEQGLTLSDLYIKDKPSHRQLLDGWLLGDYLPVTQLQNYIADKMKARYTNRPVLPFVDFVYLYEKTQPGSPMRKLMVDMSVWKHRGSNIKQTPRDMAADLG</sequence>
<gene>
    <name evidence="2" type="ORF">VC83_00423</name>
</gene>
<protein>
    <recommendedName>
        <fullName evidence="1">BTB domain-containing protein</fullName>
    </recommendedName>
</protein>
<dbReference type="Gene3D" id="3.30.710.10">
    <property type="entry name" value="Potassium Channel Kv1.1, Chain A"/>
    <property type="match status" value="1"/>
</dbReference>
<proteinExistence type="predicted"/>
<dbReference type="PANTHER" id="PTHR47843">
    <property type="entry name" value="BTB DOMAIN-CONTAINING PROTEIN-RELATED"/>
    <property type="match status" value="1"/>
</dbReference>
<dbReference type="CDD" id="cd18186">
    <property type="entry name" value="BTB_POZ_ZBTB_KLHL-like"/>
    <property type="match status" value="1"/>
</dbReference>
<dbReference type="RefSeq" id="XP_024328754.1">
    <property type="nucleotide sequence ID" value="XM_024464117.1"/>
</dbReference>
<accession>A0A177AN69</accession>
<dbReference type="Proteomes" id="UP000077154">
    <property type="component" value="Unassembled WGS sequence"/>
</dbReference>